<keyword evidence="3" id="KW-1185">Reference proteome</keyword>
<keyword evidence="1" id="KW-1133">Transmembrane helix</keyword>
<feature type="transmembrane region" description="Helical" evidence="1">
    <location>
        <begin position="6"/>
        <end position="28"/>
    </location>
</feature>
<accession>A0A640WIN2</accession>
<protein>
    <submittedName>
        <fullName evidence="2">AzlD family protein</fullName>
    </submittedName>
</protein>
<dbReference type="Pfam" id="PF05437">
    <property type="entry name" value="AzlD"/>
    <property type="match status" value="1"/>
</dbReference>
<keyword evidence="1" id="KW-0472">Membrane</keyword>
<comment type="caution">
    <text evidence="2">The sequence shown here is derived from an EMBL/GenBank/DDBJ whole genome shotgun (WGS) entry which is preliminary data.</text>
</comment>
<dbReference type="Proteomes" id="UP000466024">
    <property type="component" value="Unassembled WGS sequence"/>
</dbReference>
<dbReference type="EMBL" id="VTPX01000001">
    <property type="protein sequence ID" value="KAA0020489.1"/>
    <property type="molecule type" value="Genomic_DNA"/>
</dbReference>
<dbReference type="RefSeq" id="WP_149433612.1">
    <property type="nucleotide sequence ID" value="NZ_VTPX01000001.1"/>
</dbReference>
<dbReference type="InterPro" id="IPR008407">
    <property type="entry name" value="Brnchd-chn_aa_trnsp_AzlD"/>
</dbReference>
<organism evidence="2 3">
    <name type="scientific">Salinicola corii</name>
    <dbReference type="NCBI Taxonomy" id="2606937"/>
    <lineage>
        <taxon>Bacteria</taxon>
        <taxon>Pseudomonadati</taxon>
        <taxon>Pseudomonadota</taxon>
        <taxon>Gammaproteobacteria</taxon>
        <taxon>Oceanospirillales</taxon>
        <taxon>Halomonadaceae</taxon>
        <taxon>Salinicola</taxon>
    </lineage>
</organism>
<reference evidence="2 3" key="1">
    <citation type="submission" date="2019-08" db="EMBL/GenBank/DDBJ databases">
        <title>Bioinformatics analysis of the strain L3 and L5.</title>
        <authorList>
            <person name="Li X."/>
        </authorList>
    </citation>
    <scope>NUCLEOTIDE SEQUENCE [LARGE SCALE GENOMIC DNA]</scope>
    <source>
        <strain evidence="2 3">L3</strain>
    </source>
</reference>
<name>A0A640WIN2_9GAMM</name>
<keyword evidence="1" id="KW-0812">Transmembrane</keyword>
<evidence type="ECO:0000256" key="1">
    <source>
        <dbReference type="SAM" id="Phobius"/>
    </source>
</evidence>
<evidence type="ECO:0000313" key="2">
    <source>
        <dbReference type="EMBL" id="KAA0020489.1"/>
    </source>
</evidence>
<gene>
    <name evidence="2" type="ORF">F0A16_01430</name>
</gene>
<dbReference type="AlphaFoldDB" id="A0A640WIN2"/>
<proteinExistence type="predicted"/>
<evidence type="ECO:0000313" key="3">
    <source>
        <dbReference type="Proteomes" id="UP000466024"/>
    </source>
</evidence>
<feature type="transmembrane region" description="Helical" evidence="1">
    <location>
        <begin position="65"/>
        <end position="94"/>
    </location>
</feature>
<sequence length="99" mass="10356">MVSVDAALTVALMGLATYSTRLIGFLAVSRLVLNARATRVMEVAPGCVLITVIAPRFVTGDMGELLALAITVLAAVRFSLLSTVMISVISTGLLRHLLG</sequence>